<feature type="transmembrane region" description="Helical" evidence="7">
    <location>
        <begin position="205"/>
        <end position="224"/>
    </location>
</feature>
<name>A0ABU0JEN4_9HYPH</name>
<evidence type="ECO:0000256" key="6">
    <source>
        <dbReference type="ARBA" id="ARBA00023136"/>
    </source>
</evidence>
<comment type="subcellular location">
    <subcellularLocation>
        <location evidence="1 7">Cell membrane</location>
        <topology evidence="1 7">Multi-pass membrane protein</topology>
    </subcellularLocation>
</comment>
<evidence type="ECO:0000259" key="9">
    <source>
        <dbReference type="PROSITE" id="PS50928"/>
    </source>
</evidence>
<feature type="transmembrane region" description="Helical" evidence="7">
    <location>
        <begin position="104"/>
        <end position="124"/>
    </location>
</feature>
<reference evidence="10 11" key="1">
    <citation type="submission" date="2023-07" db="EMBL/GenBank/DDBJ databases">
        <title>Genomic Encyclopedia of Type Strains, Phase IV (KMG-IV): sequencing the most valuable type-strain genomes for metagenomic binning, comparative biology and taxonomic classification.</title>
        <authorList>
            <person name="Goeker M."/>
        </authorList>
    </citation>
    <scope>NUCLEOTIDE SEQUENCE [LARGE SCALE GENOMIC DNA]</scope>
    <source>
        <strain evidence="10 11">DSM 19619</strain>
    </source>
</reference>
<dbReference type="PANTHER" id="PTHR43005:SF1">
    <property type="entry name" value="SPERMIDINE_PUTRESCINE TRANSPORT SYSTEM PERMEASE PROTEIN"/>
    <property type="match status" value="1"/>
</dbReference>
<feature type="transmembrane region" description="Helical" evidence="7">
    <location>
        <begin position="266"/>
        <end position="287"/>
    </location>
</feature>
<dbReference type="CDD" id="cd06261">
    <property type="entry name" value="TM_PBP2"/>
    <property type="match status" value="1"/>
</dbReference>
<protein>
    <submittedName>
        <fullName evidence="10">Multiple sugar transport system permease protein</fullName>
    </submittedName>
</protein>
<dbReference type="InterPro" id="IPR000515">
    <property type="entry name" value="MetI-like"/>
</dbReference>
<feature type="domain" description="ABC transmembrane type-1" evidence="9">
    <location>
        <begin position="67"/>
        <end position="283"/>
    </location>
</feature>
<dbReference type="EMBL" id="JAUSVX010000013">
    <property type="protein sequence ID" value="MDQ0472731.1"/>
    <property type="molecule type" value="Genomic_DNA"/>
</dbReference>
<keyword evidence="6 7" id="KW-0472">Membrane</keyword>
<dbReference type="Gene3D" id="1.10.3720.10">
    <property type="entry name" value="MetI-like"/>
    <property type="match status" value="1"/>
</dbReference>
<dbReference type="RefSeq" id="WP_307279968.1">
    <property type="nucleotide sequence ID" value="NZ_JAUSVX010000013.1"/>
</dbReference>
<keyword evidence="5 7" id="KW-1133">Transmembrane helix</keyword>
<evidence type="ECO:0000256" key="2">
    <source>
        <dbReference type="ARBA" id="ARBA00022448"/>
    </source>
</evidence>
<sequence>MALRSRSAALAFVAPSLACLAAVIGYPLAEAVATSLHRWNLISGVRRWAGLQNYLDIAQDPQTVRVAAVTLVYTGLAVGIELLIGFAVALLFREGLARRLPGFALMRVVVCVPIVIAPLIWAFYFRSLYSPQFGAFNMVLGWLGLPPVPWVNSPDLALYALVVADAWQWTPFMFAVILAGMLTLPGEVVEAARVDGATRLQILRLVELPLLRPILLVAVLLRLIDAIKNIDLVLVITQGGPGTSTEILNFYAYRTSFQDFQVGRGAALAMIVLALILVLVLLLLGTLRRFKTAESDA</sequence>
<evidence type="ECO:0000256" key="5">
    <source>
        <dbReference type="ARBA" id="ARBA00022989"/>
    </source>
</evidence>
<dbReference type="PROSITE" id="PS50928">
    <property type="entry name" value="ABC_TM1"/>
    <property type="match status" value="1"/>
</dbReference>
<comment type="caution">
    <text evidence="10">The sequence shown here is derived from an EMBL/GenBank/DDBJ whole genome shotgun (WGS) entry which is preliminary data.</text>
</comment>
<evidence type="ECO:0000256" key="4">
    <source>
        <dbReference type="ARBA" id="ARBA00022692"/>
    </source>
</evidence>
<organism evidence="10 11">
    <name type="scientific">Labrys wisconsinensis</name>
    <dbReference type="NCBI Taxonomy" id="425677"/>
    <lineage>
        <taxon>Bacteria</taxon>
        <taxon>Pseudomonadati</taxon>
        <taxon>Pseudomonadota</taxon>
        <taxon>Alphaproteobacteria</taxon>
        <taxon>Hyphomicrobiales</taxon>
        <taxon>Xanthobacteraceae</taxon>
        <taxon>Labrys</taxon>
    </lineage>
</organism>
<dbReference type="InterPro" id="IPR035906">
    <property type="entry name" value="MetI-like_sf"/>
</dbReference>
<keyword evidence="8" id="KW-0732">Signal</keyword>
<proteinExistence type="inferred from homology"/>
<dbReference type="SUPFAM" id="SSF161098">
    <property type="entry name" value="MetI-like"/>
    <property type="match status" value="1"/>
</dbReference>
<evidence type="ECO:0000256" key="8">
    <source>
        <dbReference type="SAM" id="SignalP"/>
    </source>
</evidence>
<gene>
    <name evidence="10" type="ORF">QO011_005761</name>
</gene>
<feature type="transmembrane region" description="Helical" evidence="7">
    <location>
        <begin position="71"/>
        <end position="92"/>
    </location>
</feature>
<evidence type="ECO:0000256" key="3">
    <source>
        <dbReference type="ARBA" id="ARBA00022475"/>
    </source>
</evidence>
<comment type="similarity">
    <text evidence="7">Belongs to the binding-protein-dependent transport system permease family.</text>
</comment>
<dbReference type="Proteomes" id="UP001242480">
    <property type="component" value="Unassembled WGS sequence"/>
</dbReference>
<evidence type="ECO:0000256" key="1">
    <source>
        <dbReference type="ARBA" id="ARBA00004651"/>
    </source>
</evidence>
<accession>A0ABU0JEN4</accession>
<feature type="transmembrane region" description="Helical" evidence="7">
    <location>
        <begin position="156"/>
        <end position="184"/>
    </location>
</feature>
<keyword evidence="11" id="KW-1185">Reference proteome</keyword>
<feature type="signal peptide" evidence="8">
    <location>
        <begin position="1"/>
        <end position="21"/>
    </location>
</feature>
<keyword evidence="4 7" id="KW-0812">Transmembrane</keyword>
<keyword evidence="3" id="KW-1003">Cell membrane</keyword>
<dbReference type="Pfam" id="PF00528">
    <property type="entry name" value="BPD_transp_1"/>
    <property type="match status" value="1"/>
</dbReference>
<keyword evidence="10" id="KW-0762">Sugar transport</keyword>
<dbReference type="PANTHER" id="PTHR43005">
    <property type="entry name" value="BLR7065 PROTEIN"/>
    <property type="match status" value="1"/>
</dbReference>
<evidence type="ECO:0000256" key="7">
    <source>
        <dbReference type="RuleBase" id="RU363032"/>
    </source>
</evidence>
<evidence type="ECO:0000313" key="11">
    <source>
        <dbReference type="Proteomes" id="UP001242480"/>
    </source>
</evidence>
<feature type="chain" id="PRO_5045527870" evidence="8">
    <location>
        <begin position="22"/>
        <end position="297"/>
    </location>
</feature>
<evidence type="ECO:0000313" key="10">
    <source>
        <dbReference type="EMBL" id="MDQ0472731.1"/>
    </source>
</evidence>
<keyword evidence="2 7" id="KW-0813">Transport</keyword>